<sequence length="60" mass="6575">MSLSGGDQQTLEHRERGLLHSHVADCLTTGPFWPPWPLPPSPRFVAGSIAPIAGERKDTR</sequence>
<evidence type="ECO:0000313" key="2">
    <source>
        <dbReference type="Proteomes" id="UP000198741"/>
    </source>
</evidence>
<reference evidence="1 2" key="1">
    <citation type="submission" date="2016-10" db="EMBL/GenBank/DDBJ databases">
        <authorList>
            <person name="de Groot N.N."/>
        </authorList>
    </citation>
    <scope>NUCLEOTIDE SEQUENCE [LARGE SCALE GENOMIC DNA]</scope>
    <source>
        <strain evidence="2">P4-7,KCTC 19426,CECT 7604</strain>
    </source>
</reference>
<dbReference type="EMBL" id="LT629710">
    <property type="protein sequence ID" value="SDP29816.1"/>
    <property type="molecule type" value="Genomic_DNA"/>
</dbReference>
<keyword evidence="2" id="KW-1185">Reference proteome</keyword>
<proteinExistence type="predicted"/>
<accession>A0A1H0RLC1</accession>
<gene>
    <name evidence="1" type="ORF">SAMN04515671_3616</name>
</gene>
<dbReference type="Proteomes" id="UP000198741">
    <property type="component" value="Chromosome I"/>
</dbReference>
<protein>
    <submittedName>
        <fullName evidence="1">Uncharacterized protein</fullName>
    </submittedName>
</protein>
<name>A0A1H0RLC1_9ACTN</name>
<evidence type="ECO:0000313" key="1">
    <source>
        <dbReference type="EMBL" id="SDP29816.1"/>
    </source>
</evidence>
<organism evidence="1 2">
    <name type="scientific">Nakamurella panacisegetis</name>
    <dbReference type="NCBI Taxonomy" id="1090615"/>
    <lineage>
        <taxon>Bacteria</taxon>
        <taxon>Bacillati</taxon>
        <taxon>Actinomycetota</taxon>
        <taxon>Actinomycetes</taxon>
        <taxon>Nakamurellales</taxon>
        <taxon>Nakamurellaceae</taxon>
        <taxon>Nakamurella</taxon>
    </lineage>
</organism>
<dbReference type="STRING" id="1090615.SAMN04515671_3616"/>
<dbReference type="AlphaFoldDB" id="A0A1H0RLC1"/>